<evidence type="ECO:0000256" key="2">
    <source>
        <dbReference type="ARBA" id="ARBA00023015"/>
    </source>
</evidence>
<evidence type="ECO:0000256" key="3">
    <source>
        <dbReference type="ARBA" id="ARBA00023125"/>
    </source>
</evidence>
<sequence length="324" mass="36132">MKLQQLRYIWEVAHHDLNVSATAQSLYTSQPGISKQIRLLEDELGVEVFSRSGKHLTRITPAGERIIATAGEILRKVDSIKQIAQEFSNERKGTLTLATTHTQARYALPPIIQKFIKNYPDVSLHMHQGSPMQICEMTVDGTADFAIATEALELFADLVMMPCYRWNRCVIVPKGHPLTQLSSLTLETLAEWPLVTYVFGFTGRSKLDEAFSNRGLSPKVVFTAADADVIKTYVRLGLGVGIVAHMAVDPVTDPDLVVIDASQLFESSVTKIGFRRGTFLRGYMYEFIEAFAPHLTREMIDQALLCSNKVELEALFDGVELPTL</sequence>
<dbReference type="Gene3D" id="1.10.10.10">
    <property type="entry name" value="Winged helix-like DNA-binding domain superfamily/Winged helix DNA-binding domain"/>
    <property type="match status" value="1"/>
</dbReference>
<dbReference type="NCBIfam" id="NF009327">
    <property type="entry name" value="PRK12684.1"/>
    <property type="match status" value="1"/>
</dbReference>
<dbReference type="SUPFAM" id="SSF46785">
    <property type="entry name" value="Winged helix' DNA-binding domain"/>
    <property type="match status" value="1"/>
</dbReference>
<dbReference type="GO" id="GO:0003700">
    <property type="term" value="F:DNA-binding transcription factor activity"/>
    <property type="evidence" value="ECO:0007669"/>
    <property type="project" value="InterPro"/>
</dbReference>
<dbReference type="RefSeq" id="WP_083724293.1">
    <property type="nucleotide sequence ID" value="NZ_FOUD01000010.1"/>
</dbReference>
<accession>A0A1S8DL40</accession>
<keyword evidence="2" id="KW-0805">Transcription regulation</keyword>
<dbReference type="InterPro" id="IPR005119">
    <property type="entry name" value="LysR_subst-bd"/>
</dbReference>
<dbReference type="CDD" id="cd08413">
    <property type="entry name" value="PBP2_CysB_like"/>
    <property type="match status" value="1"/>
</dbReference>
<dbReference type="PANTHER" id="PTHR30126">
    <property type="entry name" value="HTH-TYPE TRANSCRIPTIONAL REGULATOR"/>
    <property type="match status" value="1"/>
</dbReference>
<dbReference type="Gene3D" id="3.40.190.10">
    <property type="entry name" value="Periplasmic binding protein-like II"/>
    <property type="match status" value="2"/>
</dbReference>
<comment type="similarity">
    <text evidence="1">Belongs to the LysR transcriptional regulatory family.</text>
</comment>
<keyword evidence="3" id="KW-0238">DNA-binding</keyword>
<comment type="caution">
    <text evidence="6">The sequence shown here is derived from an EMBL/GenBank/DDBJ whole genome shotgun (WGS) entry which is preliminary data.</text>
</comment>
<dbReference type="FunFam" id="1.10.10.10:FF:000021">
    <property type="entry name" value="HTH-type transcriptional regulator CysB"/>
    <property type="match status" value="1"/>
</dbReference>
<dbReference type="GO" id="GO:0000976">
    <property type="term" value="F:transcription cis-regulatory region binding"/>
    <property type="evidence" value="ECO:0007669"/>
    <property type="project" value="TreeGrafter"/>
</dbReference>
<dbReference type="InterPro" id="IPR036390">
    <property type="entry name" value="WH_DNA-bd_sf"/>
</dbReference>
<feature type="domain" description="HTH lysR-type" evidence="5">
    <location>
        <begin position="1"/>
        <end position="57"/>
    </location>
</feature>
<keyword evidence="7" id="KW-1185">Reference proteome</keyword>
<dbReference type="InterPro" id="IPR037423">
    <property type="entry name" value="CysB_PBP2"/>
</dbReference>
<dbReference type="PANTHER" id="PTHR30126:SF6">
    <property type="entry name" value="HTH-TYPE TRANSCRIPTIONAL REGULATOR CYSB-RELATED"/>
    <property type="match status" value="1"/>
</dbReference>
<reference evidence="6 7" key="1">
    <citation type="submission" date="2017-01" db="EMBL/GenBank/DDBJ databases">
        <title>Draft genome sequence of Pseudomonas pachastrellae type strain CCUG 46540T from a deep sea.</title>
        <authorList>
            <person name="Gomila M."/>
            <person name="Mulet M."/>
            <person name="Lalucat J."/>
            <person name="Garcia-Valdes E."/>
        </authorList>
    </citation>
    <scope>NUCLEOTIDE SEQUENCE [LARGE SCALE GENOMIC DNA]</scope>
    <source>
        <strain evidence="6 7">CCUG 46540</strain>
    </source>
</reference>
<evidence type="ECO:0000256" key="4">
    <source>
        <dbReference type="ARBA" id="ARBA00023163"/>
    </source>
</evidence>
<dbReference type="FunFam" id="3.40.190.10:FF:000037">
    <property type="entry name" value="HTH-type transcriptional regulator CysB"/>
    <property type="match status" value="1"/>
</dbReference>
<evidence type="ECO:0000313" key="7">
    <source>
        <dbReference type="Proteomes" id="UP000242847"/>
    </source>
</evidence>
<evidence type="ECO:0000313" key="6">
    <source>
        <dbReference type="EMBL" id="ONM45536.1"/>
    </source>
</evidence>
<dbReference type="Proteomes" id="UP000242847">
    <property type="component" value="Unassembled WGS sequence"/>
</dbReference>
<dbReference type="SUPFAM" id="SSF53850">
    <property type="entry name" value="Periplasmic binding protein-like II"/>
    <property type="match status" value="1"/>
</dbReference>
<dbReference type="InterPro" id="IPR036388">
    <property type="entry name" value="WH-like_DNA-bd_sf"/>
</dbReference>
<name>A0A1S8DL40_9GAMM</name>
<dbReference type="Pfam" id="PF03466">
    <property type="entry name" value="LysR_substrate"/>
    <property type="match status" value="1"/>
</dbReference>
<gene>
    <name evidence="6" type="ORF">BXT89_02355</name>
</gene>
<proteinExistence type="inferred from homology"/>
<dbReference type="STRING" id="254161.SAMN05216256_110113"/>
<dbReference type="InterPro" id="IPR000847">
    <property type="entry name" value="LysR_HTH_N"/>
</dbReference>
<organism evidence="6 7">
    <name type="scientific">Halopseudomonas pachastrellae</name>
    <dbReference type="NCBI Taxonomy" id="254161"/>
    <lineage>
        <taxon>Bacteria</taxon>
        <taxon>Pseudomonadati</taxon>
        <taxon>Pseudomonadota</taxon>
        <taxon>Gammaproteobacteria</taxon>
        <taxon>Pseudomonadales</taxon>
        <taxon>Pseudomonadaceae</taxon>
        <taxon>Halopseudomonas</taxon>
    </lineage>
</organism>
<dbReference type="AlphaFoldDB" id="A0A1S8DL40"/>
<protein>
    <submittedName>
        <fullName evidence="6">Transcriptional regulator CysB</fullName>
    </submittedName>
</protein>
<dbReference type="PROSITE" id="PS50931">
    <property type="entry name" value="HTH_LYSR"/>
    <property type="match status" value="1"/>
</dbReference>
<dbReference type="OrthoDB" id="5297026at2"/>
<evidence type="ECO:0000256" key="1">
    <source>
        <dbReference type="ARBA" id="ARBA00009437"/>
    </source>
</evidence>
<dbReference type="EMBL" id="MUBC01000003">
    <property type="protein sequence ID" value="ONM45536.1"/>
    <property type="molecule type" value="Genomic_DNA"/>
</dbReference>
<evidence type="ECO:0000259" key="5">
    <source>
        <dbReference type="PROSITE" id="PS50931"/>
    </source>
</evidence>
<keyword evidence="4" id="KW-0804">Transcription</keyword>
<dbReference type="GO" id="GO:0019344">
    <property type="term" value="P:cysteine biosynthetic process"/>
    <property type="evidence" value="ECO:0007669"/>
    <property type="project" value="TreeGrafter"/>
</dbReference>
<dbReference type="PRINTS" id="PR00039">
    <property type="entry name" value="HTHLYSR"/>
</dbReference>
<dbReference type="Pfam" id="PF00126">
    <property type="entry name" value="HTH_1"/>
    <property type="match status" value="1"/>
</dbReference>
<dbReference type="NCBIfam" id="NF009326">
    <property type="entry name" value="PRK12681.1"/>
    <property type="match status" value="1"/>
</dbReference>